<comment type="cofactor">
    <cofactor evidence="1">
        <name>Zn(2+)</name>
        <dbReference type="ChEBI" id="CHEBI:29105"/>
    </cofactor>
</comment>
<dbReference type="PIRSF" id="PIRSF001123">
    <property type="entry name" value="PepA_GA"/>
    <property type="match status" value="1"/>
</dbReference>
<keyword evidence="5" id="KW-0862">Zinc</keyword>
<dbReference type="AlphaFoldDB" id="A0A7D4BJB6"/>
<evidence type="ECO:0000256" key="5">
    <source>
        <dbReference type="ARBA" id="ARBA00022833"/>
    </source>
</evidence>
<evidence type="ECO:0000256" key="6">
    <source>
        <dbReference type="ARBA" id="ARBA00023049"/>
    </source>
</evidence>
<dbReference type="InterPro" id="IPR002933">
    <property type="entry name" value="Peptidase_M20"/>
</dbReference>
<dbReference type="KEGG" id="kpul:GXN76_07035"/>
<dbReference type="SUPFAM" id="SSF53187">
    <property type="entry name" value="Zn-dependent exopeptidases"/>
    <property type="match status" value="1"/>
</dbReference>
<evidence type="ECO:0000313" key="11">
    <source>
        <dbReference type="Proteomes" id="UP000503088"/>
    </source>
</evidence>
<dbReference type="PROSITE" id="PS00759">
    <property type="entry name" value="ARGE_DAPE_CPG2_2"/>
    <property type="match status" value="1"/>
</dbReference>
<keyword evidence="3 8" id="KW-0479">Metal-binding</keyword>
<dbReference type="Proteomes" id="UP000503088">
    <property type="component" value="Chromosome"/>
</dbReference>
<dbReference type="InterPro" id="IPR010162">
    <property type="entry name" value="PepT-like"/>
</dbReference>
<dbReference type="InterPro" id="IPR011650">
    <property type="entry name" value="Peptidase_M20_dimer"/>
</dbReference>
<sequence>MINEKRLLDEFLELVKTDSQTGEEREICDLLKEKLSLLGFDVVEDDSASTTGHGSGNLIATLKGTVPEASSIYFTCHMDTVAPGKGVQPQVEGGYIRSDGTTILGSDDKAGLAALIEGIKVVREQNLPHGNIQLIITAGEESGLVGAKSLDQSLIQADFGFALDSDGPVGDIVIAAPSQVKVHAEIHGKAAHAGVNPEDGVSAIQVASRAISNMKLGRIDDETTANIGRFEGGGATNVVTDYVEILAEARSRETEKLNRQAEHMVSAFKQAAEELNGRADVTVEVMYPSFKYSESDEVVQKAIAAVNKIRRKPRLLASGGGSDANIINGYGIPTVNLGIGYENIHTTSECMPIEELNKAAELVVALIDVSQER</sequence>
<reference evidence="10 11" key="1">
    <citation type="submission" date="2020-01" db="EMBL/GenBank/DDBJ databases">
        <authorList>
            <person name="Gulvik C.A."/>
            <person name="Batra D.G."/>
        </authorList>
    </citation>
    <scope>NUCLEOTIDE SEQUENCE [LARGE SCALE GENOMIC DNA]</scope>
    <source>
        <strain evidence="10 11">W9323</strain>
    </source>
</reference>
<dbReference type="Gene3D" id="3.40.630.10">
    <property type="entry name" value="Zn peptidases"/>
    <property type="match status" value="1"/>
</dbReference>
<organism evidence="10 11">
    <name type="scientific">Kroppenstedtia pulmonis</name>
    <dbReference type="NCBI Taxonomy" id="1380685"/>
    <lineage>
        <taxon>Bacteria</taxon>
        <taxon>Bacillati</taxon>
        <taxon>Bacillota</taxon>
        <taxon>Bacilli</taxon>
        <taxon>Bacillales</taxon>
        <taxon>Thermoactinomycetaceae</taxon>
        <taxon>Kroppenstedtia</taxon>
    </lineage>
</organism>
<evidence type="ECO:0000256" key="8">
    <source>
        <dbReference type="PIRSR" id="PIRSR001123-2"/>
    </source>
</evidence>
<dbReference type="PANTHER" id="PTHR42994">
    <property type="entry name" value="PEPTIDASE T"/>
    <property type="match status" value="1"/>
</dbReference>
<dbReference type="GO" id="GO:0008237">
    <property type="term" value="F:metallopeptidase activity"/>
    <property type="evidence" value="ECO:0007669"/>
    <property type="project" value="UniProtKB-KW"/>
</dbReference>
<evidence type="ECO:0000256" key="1">
    <source>
        <dbReference type="ARBA" id="ARBA00001947"/>
    </source>
</evidence>
<accession>A0A7D4BJB6</accession>
<dbReference type="InterPro" id="IPR001261">
    <property type="entry name" value="ArgE/DapE_CS"/>
</dbReference>
<dbReference type="Pfam" id="PF01546">
    <property type="entry name" value="Peptidase_M20"/>
    <property type="match status" value="1"/>
</dbReference>
<evidence type="ECO:0000313" key="10">
    <source>
        <dbReference type="EMBL" id="QKG84250.1"/>
    </source>
</evidence>
<keyword evidence="2" id="KW-0645">Protease</keyword>
<evidence type="ECO:0000256" key="7">
    <source>
        <dbReference type="PIRNR" id="PIRNR001123"/>
    </source>
</evidence>
<dbReference type="SUPFAM" id="SSF55031">
    <property type="entry name" value="Bacterial exopeptidase dimerisation domain"/>
    <property type="match status" value="1"/>
</dbReference>
<evidence type="ECO:0000256" key="3">
    <source>
        <dbReference type="ARBA" id="ARBA00022723"/>
    </source>
</evidence>
<name>A0A7D4BJB6_9BACL</name>
<protein>
    <submittedName>
        <fullName evidence="10">M20/M25/M40 family metallo-hydrolase</fullName>
    </submittedName>
</protein>
<feature type="binding site" evidence="8">
    <location>
        <position position="345"/>
    </location>
    <ligand>
        <name>Zn(2+)</name>
        <dbReference type="ChEBI" id="CHEBI:29105"/>
        <label>2</label>
    </ligand>
</feature>
<dbReference type="InterPro" id="IPR036264">
    <property type="entry name" value="Bact_exopeptidase_dim_dom"/>
</dbReference>
<evidence type="ECO:0000259" key="9">
    <source>
        <dbReference type="Pfam" id="PF07687"/>
    </source>
</evidence>
<keyword evidence="4 10" id="KW-0378">Hydrolase</keyword>
<dbReference type="EMBL" id="CP048104">
    <property type="protein sequence ID" value="QKG84250.1"/>
    <property type="molecule type" value="Genomic_DNA"/>
</dbReference>
<dbReference type="RefSeq" id="WP_173221770.1">
    <property type="nucleotide sequence ID" value="NZ_CP048104.1"/>
</dbReference>
<dbReference type="GO" id="GO:0004177">
    <property type="term" value="F:aminopeptidase activity"/>
    <property type="evidence" value="ECO:0007669"/>
    <property type="project" value="UniProtKB-UniRule"/>
</dbReference>
<dbReference type="PANTHER" id="PTHR42994:SF2">
    <property type="entry name" value="PEPTIDASE"/>
    <property type="match status" value="1"/>
</dbReference>
<dbReference type="Gene3D" id="3.30.70.360">
    <property type="match status" value="1"/>
</dbReference>
<keyword evidence="11" id="KW-1185">Reference proteome</keyword>
<keyword evidence="6" id="KW-0482">Metalloprotease</keyword>
<dbReference type="Pfam" id="PF07687">
    <property type="entry name" value="M20_dimer"/>
    <property type="match status" value="1"/>
</dbReference>
<evidence type="ECO:0000256" key="2">
    <source>
        <dbReference type="ARBA" id="ARBA00022670"/>
    </source>
</evidence>
<proteinExistence type="inferred from homology"/>
<feature type="domain" description="Peptidase M20 dimerisation" evidence="9">
    <location>
        <begin position="180"/>
        <end position="274"/>
    </location>
</feature>
<evidence type="ECO:0000256" key="4">
    <source>
        <dbReference type="ARBA" id="ARBA00022801"/>
    </source>
</evidence>
<dbReference type="InterPro" id="IPR008007">
    <property type="entry name" value="Peptidase_M42"/>
</dbReference>
<gene>
    <name evidence="10" type="ORF">GXN76_07035</name>
</gene>
<comment type="similarity">
    <text evidence="7">Belongs to the peptidase M42 family.</text>
</comment>
<dbReference type="GO" id="GO:0046872">
    <property type="term" value="F:metal ion binding"/>
    <property type="evidence" value="ECO:0007669"/>
    <property type="project" value="UniProtKB-UniRule"/>
</dbReference>
<dbReference type="GO" id="GO:0006508">
    <property type="term" value="P:proteolysis"/>
    <property type="evidence" value="ECO:0007669"/>
    <property type="project" value="UniProtKB-KW"/>
</dbReference>
<comment type="cofactor">
    <cofactor evidence="8">
        <name>a divalent metal cation</name>
        <dbReference type="ChEBI" id="CHEBI:60240"/>
    </cofactor>
    <text evidence="8">Binds 2 divalent metal cations per subunit.</text>
</comment>
<dbReference type="NCBIfam" id="TIGR01883">
    <property type="entry name" value="PepT-like"/>
    <property type="match status" value="1"/>
</dbReference>